<dbReference type="EMBL" id="MHPU01000040">
    <property type="protein sequence ID" value="OGZ87604.1"/>
    <property type="molecule type" value="Genomic_DNA"/>
</dbReference>
<feature type="coiled-coil region" evidence="1">
    <location>
        <begin position="3"/>
        <end position="30"/>
    </location>
</feature>
<evidence type="ECO:0000313" key="3">
    <source>
        <dbReference type="Proteomes" id="UP000178935"/>
    </source>
</evidence>
<keyword evidence="1" id="KW-0175">Coiled coil</keyword>
<dbReference type="AlphaFoldDB" id="A0A1G2JKG9"/>
<protein>
    <submittedName>
        <fullName evidence="2">Uncharacterized protein</fullName>
    </submittedName>
</protein>
<organism evidence="2 3">
    <name type="scientific">Candidatus Staskawiczbacteria bacterium RIFOXYD1_FULL_32_13</name>
    <dbReference type="NCBI Taxonomy" id="1802234"/>
    <lineage>
        <taxon>Bacteria</taxon>
        <taxon>Candidatus Staskawicziibacteriota</taxon>
    </lineage>
</organism>
<evidence type="ECO:0000256" key="1">
    <source>
        <dbReference type="SAM" id="Coils"/>
    </source>
</evidence>
<accession>A0A1G2JKG9</accession>
<proteinExistence type="predicted"/>
<evidence type="ECO:0000313" key="2">
    <source>
        <dbReference type="EMBL" id="OGZ87604.1"/>
    </source>
</evidence>
<gene>
    <name evidence="2" type="ORF">A2561_04010</name>
</gene>
<reference evidence="2 3" key="1">
    <citation type="journal article" date="2016" name="Nat. Commun.">
        <title>Thousands of microbial genomes shed light on interconnected biogeochemical processes in an aquifer system.</title>
        <authorList>
            <person name="Anantharaman K."/>
            <person name="Brown C.T."/>
            <person name="Hug L.A."/>
            <person name="Sharon I."/>
            <person name="Castelle C.J."/>
            <person name="Probst A.J."/>
            <person name="Thomas B.C."/>
            <person name="Singh A."/>
            <person name="Wilkins M.J."/>
            <person name="Karaoz U."/>
            <person name="Brodie E.L."/>
            <person name="Williams K.H."/>
            <person name="Hubbard S.S."/>
            <person name="Banfield J.F."/>
        </authorList>
    </citation>
    <scope>NUCLEOTIDE SEQUENCE [LARGE SCALE GENOMIC DNA]</scope>
</reference>
<sequence length="75" mass="8840">MTVKTLREQLAEKEATIAGLERDNHLLRNTGAEYWQKVRDLEANLQKAKFWLLASNNSSDRRISQRKPRKERVMT</sequence>
<comment type="caution">
    <text evidence="2">The sequence shown here is derived from an EMBL/GenBank/DDBJ whole genome shotgun (WGS) entry which is preliminary data.</text>
</comment>
<dbReference type="Proteomes" id="UP000178935">
    <property type="component" value="Unassembled WGS sequence"/>
</dbReference>
<name>A0A1G2JKG9_9BACT</name>